<name>A0A812CKW0_ACAPH</name>
<keyword evidence="3" id="KW-1185">Reference proteome</keyword>
<reference evidence="2" key="1">
    <citation type="submission" date="2021-01" db="EMBL/GenBank/DDBJ databases">
        <authorList>
            <person name="Li R."/>
            <person name="Bekaert M."/>
        </authorList>
    </citation>
    <scope>NUCLEOTIDE SEQUENCE</scope>
    <source>
        <strain evidence="2">Farmed</strain>
    </source>
</reference>
<feature type="transmembrane region" description="Helical" evidence="1">
    <location>
        <begin position="12"/>
        <end position="32"/>
    </location>
</feature>
<keyword evidence="1" id="KW-1133">Transmembrane helix</keyword>
<accession>A0A812CKW0</accession>
<dbReference type="Proteomes" id="UP000597762">
    <property type="component" value="Unassembled WGS sequence"/>
</dbReference>
<comment type="caution">
    <text evidence="2">The sequence shown here is derived from an EMBL/GenBank/DDBJ whole genome shotgun (WGS) entry which is preliminary data.</text>
</comment>
<protein>
    <submittedName>
        <fullName evidence="2">Uncharacterized protein</fullName>
    </submittedName>
</protein>
<sequence length="324" mass="38646">MYFFSSHHFSRGSFVDLYVSPISSILVVAPFAPNLSRLIRSFLPTFLRYPPYWFFLVRYPLIFIVCYFDSFYVSPSPKISVLLVFIPSSDNRSCFFYDSLSSLFSFFSPFSQTFIFFLRIFLQYLYLSFFLHDSYFSCFFLPFFPLRHIFLIQLFSIRFTNILHTVHFPSLSHFSHLLLSFPRHIHHCSFSISSFSSGSFISSYVLPISSILIGILIFVFFPTNILSFFSFFLSFSFFLFLIKTIFLKPHFHLFSLFFLSFFLSFFLFFLIKIFFLKPNYFPSFFLSIFLSFFLSFFLIKIFFLKPNSFPSFFLSIFLSFNLSF</sequence>
<gene>
    <name evidence="2" type="ORF">SPHA_39026</name>
</gene>
<keyword evidence="1" id="KW-0812">Transmembrane</keyword>
<feature type="transmembrane region" description="Helical" evidence="1">
    <location>
        <begin position="281"/>
        <end position="303"/>
    </location>
</feature>
<evidence type="ECO:0000313" key="2">
    <source>
        <dbReference type="EMBL" id="CAE1274724.1"/>
    </source>
</evidence>
<evidence type="ECO:0000313" key="3">
    <source>
        <dbReference type="Proteomes" id="UP000597762"/>
    </source>
</evidence>
<keyword evidence="1" id="KW-0472">Membrane</keyword>
<feature type="transmembrane region" description="Helical" evidence="1">
    <location>
        <begin position="227"/>
        <end position="246"/>
    </location>
</feature>
<organism evidence="2 3">
    <name type="scientific">Acanthosepion pharaonis</name>
    <name type="common">Pharaoh cuttlefish</name>
    <name type="synonym">Sepia pharaonis</name>
    <dbReference type="NCBI Taxonomy" id="158019"/>
    <lineage>
        <taxon>Eukaryota</taxon>
        <taxon>Metazoa</taxon>
        <taxon>Spiralia</taxon>
        <taxon>Lophotrochozoa</taxon>
        <taxon>Mollusca</taxon>
        <taxon>Cephalopoda</taxon>
        <taxon>Coleoidea</taxon>
        <taxon>Decapodiformes</taxon>
        <taxon>Sepiida</taxon>
        <taxon>Sepiina</taxon>
        <taxon>Sepiidae</taxon>
        <taxon>Acanthosepion</taxon>
    </lineage>
</organism>
<feature type="transmembrane region" description="Helical" evidence="1">
    <location>
        <begin position="201"/>
        <end position="221"/>
    </location>
</feature>
<evidence type="ECO:0000256" key="1">
    <source>
        <dbReference type="SAM" id="Phobius"/>
    </source>
</evidence>
<dbReference type="AlphaFoldDB" id="A0A812CKW0"/>
<feature type="transmembrane region" description="Helical" evidence="1">
    <location>
        <begin position="253"/>
        <end position="275"/>
    </location>
</feature>
<feature type="transmembrane region" description="Helical" evidence="1">
    <location>
        <begin position="52"/>
        <end position="73"/>
    </location>
</feature>
<dbReference type="EMBL" id="CAHIKZ030001800">
    <property type="protein sequence ID" value="CAE1274724.1"/>
    <property type="molecule type" value="Genomic_DNA"/>
</dbReference>
<proteinExistence type="predicted"/>
<feature type="transmembrane region" description="Helical" evidence="1">
    <location>
        <begin position="94"/>
        <end position="118"/>
    </location>
</feature>